<evidence type="ECO:0000259" key="1">
    <source>
        <dbReference type="Pfam" id="PF00391"/>
    </source>
</evidence>
<dbReference type="AlphaFoldDB" id="A0AAW5KEN4"/>
<proteinExistence type="predicted"/>
<organism evidence="2 3">
    <name type="scientific">Bittarella massiliensis</name>
    <name type="common">ex Durand et al. 2017</name>
    <dbReference type="NCBI Taxonomy" id="1720313"/>
    <lineage>
        <taxon>Bacteria</taxon>
        <taxon>Bacillati</taxon>
        <taxon>Bacillota</taxon>
        <taxon>Clostridia</taxon>
        <taxon>Eubacteriales</taxon>
        <taxon>Oscillospiraceae</taxon>
        <taxon>Bittarella (ex Durand et al. 2017)</taxon>
    </lineage>
</organism>
<dbReference type="Gene3D" id="3.50.30.10">
    <property type="entry name" value="Phosphohistidine domain"/>
    <property type="match status" value="1"/>
</dbReference>
<evidence type="ECO:0000313" key="3">
    <source>
        <dbReference type="Proteomes" id="UP001205063"/>
    </source>
</evidence>
<dbReference type="EMBL" id="JANGAB010000263">
    <property type="protein sequence ID" value="MCQ4950783.1"/>
    <property type="molecule type" value="Genomic_DNA"/>
</dbReference>
<dbReference type="GO" id="GO:0016772">
    <property type="term" value="F:transferase activity, transferring phosphorus-containing groups"/>
    <property type="evidence" value="ECO:0007669"/>
    <property type="project" value="InterPro"/>
</dbReference>
<reference evidence="2" key="1">
    <citation type="submission" date="2022-06" db="EMBL/GenBank/DDBJ databases">
        <title>Isolation of gut microbiota from human fecal samples.</title>
        <authorList>
            <person name="Pamer E.G."/>
            <person name="Barat B."/>
            <person name="Waligurski E."/>
            <person name="Medina S."/>
            <person name="Paddock L."/>
            <person name="Mostad J."/>
        </authorList>
    </citation>
    <scope>NUCLEOTIDE SEQUENCE</scope>
    <source>
        <strain evidence="2">DFI.7.96</strain>
    </source>
</reference>
<feature type="domain" description="PEP-utilising enzyme mobile" evidence="1">
    <location>
        <begin position="3"/>
        <end position="58"/>
    </location>
</feature>
<dbReference type="InterPro" id="IPR036637">
    <property type="entry name" value="Phosphohistidine_dom_sf"/>
</dbReference>
<sequence>KILHLLKMASGIITQEKFDDCYTGIVGSALDIPVLIDAAGCTETLKSGTTVKLDATKGIVSSSTLESSLNREE</sequence>
<comment type="caution">
    <text evidence="2">The sequence shown here is derived from an EMBL/GenBank/DDBJ whole genome shotgun (WGS) entry which is preliminary data.</text>
</comment>
<dbReference type="Pfam" id="PF00391">
    <property type="entry name" value="PEP-utilizers"/>
    <property type="match status" value="1"/>
</dbReference>
<dbReference type="InterPro" id="IPR008279">
    <property type="entry name" value="PEP-util_enz_mobile_dom"/>
</dbReference>
<dbReference type="Proteomes" id="UP001205063">
    <property type="component" value="Unassembled WGS sequence"/>
</dbReference>
<dbReference type="RefSeq" id="WP_256136898.1">
    <property type="nucleotide sequence ID" value="NZ_JANGAB010000263.1"/>
</dbReference>
<evidence type="ECO:0000313" key="2">
    <source>
        <dbReference type="EMBL" id="MCQ4950783.1"/>
    </source>
</evidence>
<gene>
    <name evidence="2" type="ORF">NE646_14195</name>
</gene>
<name>A0AAW5KEN4_9FIRM</name>
<accession>A0AAW5KEN4</accession>
<feature type="non-terminal residue" evidence="2">
    <location>
        <position position="1"/>
    </location>
</feature>
<protein>
    <submittedName>
        <fullName evidence="2">PEP-utilizing enzyme</fullName>
    </submittedName>
</protein>
<dbReference type="SUPFAM" id="SSF52009">
    <property type="entry name" value="Phosphohistidine domain"/>
    <property type="match status" value="1"/>
</dbReference>